<organism evidence="1">
    <name type="scientific">Culex pipiens</name>
    <name type="common">House mosquito</name>
    <dbReference type="NCBI Taxonomy" id="7175"/>
    <lineage>
        <taxon>Eukaryota</taxon>
        <taxon>Metazoa</taxon>
        <taxon>Ecdysozoa</taxon>
        <taxon>Arthropoda</taxon>
        <taxon>Hexapoda</taxon>
        <taxon>Insecta</taxon>
        <taxon>Pterygota</taxon>
        <taxon>Neoptera</taxon>
        <taxon>Endopterygota</taxon>
        <taxon>Diptera</taxon>
        <taxon>Nematocera</taxon>
        <taxon>Culicoidea</taxon>
        <taxon>Culicidae</taxon>
        <taxon>Culicinae</taxon>
        <taxon>Culicini</taxon>
        <taxon>Culex</taxon>
        <taxon>Culex</taxon>
    </lineage>
</organism>
<reference evidence="1" key="1">
    <citation type="submission" date="2021-05" db="EMBL/GenBank/DDBJ databases">
        <authorList>
            <person name="Alioto T."/>
            <person name="Alioto T."/>
            <person name="Gomez Garrido J."/>
        </authorList>
    </citation>
    <scope>NUCLEOTIDE SEQUENCE</scope>
</reference>
<sequence length="122" mass="14234">MRIFFTSIFVIYLILQEIFFQQLLLPSLFQPPTIHMPLSETLFLSRFHEVYSLVFDDGIHLTTRYVQIDRSCFFFSNGFTFLQLCLFSFLCLCVCECECNHKGIIDLLCPLTSTLICICCFG</sequence>
<evidence type="ECO:0000313" key="1">
    <source>
        <dbReference type="EMBL" id="CAG6506155.1"/>
    </source>
</evidence>
<dbReference type="EMBL" id="HBUE01152788">
    <property type="protein sequence ID" value="CAG6506155.1"/>
    <property type="molecule type" value="Transcribed_RNA"/>
</dbReference>
<accession>A0A8D8DBX4</accession>
<dbReference type="EMBL" id="HBUE01257792">
    <property type="protein sequence ID" value="CAG6557459.1"/>
    <property type="molecule type" value="Transcribed_RNA"/>
</dbReference>
<dbReference type="AlphaFoldDB" id="A0A8D8DBX4"/>
<name>A0A8D8DBX4_CULPI</name>
<proteinExistence type="predicted"/>
<protein>
    <submittedName>
        <fullName evidence="1">(northern house mosquito) hypothetical protein</fullName>
    </submittedName>
</protein>